<sequence length="136" mass="14680">MRHPYEYSLLRVVPRIERGEAINAGVLLYCRALDHLGAAVHLDPARLAALDPAADADAIGRSLDAVAALCAEVDTEAARYAGPAGEEDRGRRFRRLTAPRSTVVQAGPVHTGLTADPEADLTRLLRLLVHPPRPHP</sequence>
<keyword evidence="2" id="KW-1185">Reference proteome</keyword>
<reference evidence="1 2" key="1">
    <citation type="submission" date="2020-11" db="EMBL/GenBank/DDBJ databases">
        <title>Pseudonocardia abyssalis sp. nov. and Pseudonocardia oceani sp. nov., description and phylogenomic analysis of two novel actinomycetes isolated from the deep Southern Ocean.</title>
        <authorList>
            <person name="Parra J."/>
        </authorList>
    </citation>
    <scope>NUCLEOTIDE SEQUENCE [LARGE SCALE GENOMIC DNA]</scope>
    <source>
        <strain evidence="1 2">KRD-168</strain>
    </source>
</reference>
<dbReference type="Proteomes" id="UP000694287">
    <property type="component" value="Unassembled WGS sequence"/>
</dbReference>
<dbReference type="Pfam" id="PF11236">
    <property type="entry name" value="DUF3037"/>
    <property type="match status" value="1"/>
</dbReference>
<gene>
    <name evidence="1" type="ORF">I4I81_13080</name>
</gene>
<proteinExistence type="predicted"/>
<dbReference type="InterPro" id="IPR021398">
    <property type="entry name" value="DUF3037"/>
</dbReference>
<comment type="caution">
    <text evidence="1">The sequence shown here is derived from an EMBL/GenBank/DDBJ whole genome shotgun (WGS) entry which is preliminary data.</text>
</comment>
<name>A0ABS6USI1_9PSEU</name>
<evidence type="ECO:0000313" key="1">
    <source>
        <dbReference type="EMBL" id="MBW0135180.1"/>
    </source>
</evidence>
<evidence type="ECO:0000313" key="2">
    <source>
        <dbReference type="Proteomes" id="UP000694287"/>
    </source>
</evidence>
<dbReference type="RefSeq" id="WP_218616059.1">
    <property type="nucleotide sequence ID" value="NZ_JADQDK010000001.1"/>
</dbReference>
<accession>A0ABS6USI1</accession>
<organism evidence="1 2">
    <name type="scientific">Pseudonocardia abyssalis</name>
    <dbReference type="NCBI Taxonomy" id="2792008"/>
    <lineage>
        <taxon>Bacteria</taxon>
        <taxon>Bacillati</taxon>
        <taxon>Actinomycetota</taxon>
        <taxon>Actinomycetes</taxon>
        <taxon>Pseudonocardiales</taxon>
        <taxon>Pseudonocardiaceae</taxon>
        <taxon>Pseudonocardia</taxon>
    </lineage>
</organism>
<protein>
    <submittedName>
        <fullName evidence="1">DUF3037 domain-containing protein</fullName>
    </submittedName>
</protein>
<dbReference type="EMBL" id="JADQDK010000001">
    <property type="protein sequence ID" value="MBW0135180.1"/>
    <property type="molecule type" value="Genomic_DNA"/>
</dbReference>